<evidence type="ECO:0000256" key="6">
    <source>
        <dbReference type="ARBA" id="ARBA00023136"/>
    </source>
</evidence>
<evidence type="ECO:0000256" key="1">
    <source>
        <dbReference type="ARBA" id="ARBA00004477"/>
    </source>
</evidence>
<dbReference type="EMBL" id="GBEZ01003453">
    <property type="protein sequence ID" value="JAC81688.1"/>
    <property type="molecule type" value="Transcribed_RNA"/>
</dbReference>
<evidence type="ECO:0000313" key="9">
    <source>
        <dbReference type="EMBL" id="JAC81688.1"/>
    </source>
</evidence>
<evidence type="ECO:0000256" key="8">
    <source>
        <dbReference type="SAM" id="Phobius"/>
    </source>
</evidence>
<dbReference type="PANTHER" id="PTHR20955:SF1">
    <property type="entry name" value="PROTEIN JAGUNAL HOMOLOG 1"/>
    <property type="match status" value="1"/>
</dbReference>
<feature type="transmembrane region" description="Helical" evidence="8">
    <location>
        <begin position="95"/>
        <end position="115"/>
    </location>
</feature>
<organism evidence="9">
    <name type="scientific">Tetraselmis sp. GSL018</name>
    <dbReference type="NCBI Taxonomy" id="582737"/>
    <lineage>
        <taxon>Eukaryota</taxon>
        <taxon>Viridiplantae</taxon>
        <taxon>Chlorophyta</taxon>
        <taxon>core chlorophytes</taxon>
        <taxon>Chlorodendrophyceae</taxon>
        <taxon>Chlorodendrales</taxon>
        <taxon>Chlorodendraceae</taxon>
        <taxon>Tetraselmis</taxon>
    </lineage>
</organism>
<dbReference type="GO" id="GO:0016192">
    <property type="term" value="P:vesicle-mediated transport"/>
    <property type="evidence" value="ECO:0007669"/>
    <property type="project" value="TreeGrafter"/>
</dbReference>
<keyword evidence="5 8" id="KW-1133">Transmembrane helix</keyword>
<dbReference type="PANTHER" id="PTHR20955">
    <property type="entry name" value="PROTEIN JAGUNAL HOMOLOG 1"/>
    <property type="match status" value="1"/>
</dbReference>
<protein>
    <submittedName>
        <fullName evidence="9">Uncharacterized protein</fullName>
    </submittedName>
</protein>
<evidence type="ECO:0000256" key="4">
    <source>
        <dbReference type="ARBA" id="ARBA00022824"/>
    </source>
</evidence>
<feature type="transmembrane region" description="Helical" evidence="8">
    <location>
        <begin position="35"/>
        <end position="58"/>
    </location>
</feature>
<feature type="transmembrane region" description="Helical" evidence="8">
    <location>
        <begin position="64"/>
        <end position="83"/>
    </location>
</feature>
<keyword evidence="3 8" id="KW-0812">Transmembrane</keyword>
<evidence type="ECO:0000256" key="3">
    <source>
        <dbReference type="ARBA" id="ARBA00022692"/>
    </source>
</evidence>
<evidence type="ECO:0000256" key="2">
    <source>
        <dbReference type="ARBA" id="ARBA00008462"/>
    </source>
</evidence>
<dbReference type="Pfam" id="PF07086">
    <property type="entry name" value="Jagunal"/>
    <property type="match status" value="1"/>
</dbReference>
<evidence type="ECO:0000256" key="5">
    <source>
        <dbReference type="ARBA" id="ARBA00022989"/>
    </source>
</evidence>
<comment type="subcellular location">
    <subcellularLocation>
        <location evidence="1">Endoplasmic reticulum membrane</location>
        <topology evidence="1">Multi-pass membrane protein</topology>
    </subcellularLocation>
</comment>
<dbReference type="InterPro" id="IPR009787">
    <property type="entry name" value="Jagunal"/>
</dbReference>
<accession>A0A061SBP3</accession>
<sequence length="211" mass="23945">MARPEGTDGSDHEYRQVIHDRYKQRALAKKRIKTLTWLLVPAHILRLLLHCIPIFINVGDATTGSYYIAFAAILSFLIQLGGISTKPQPSHRALMLSNIIMALVLVADVMTFWLYHTMAPKRLLYPELVAKYFMRRKKWPKAMVRNVVATVEASVSLFAIGITGACVWITYSYVMDISGKRERMGSFNPRDAHSGAHSEAQPEEREGRKDK</sequence>
<dbReference type="GO" id="GO:0005789">
    <property type="term" value="C:endoplasmic reticulum membrane"/>
    <property type="evidence" value="ECO:0007669"/>
    <property type="project" value="UniProtKB-SubCell"/>
</dbReference>
<keyword evidence="6 8" id="KW-0472">Membrane</keyword>
<name>A0A061SBP3_9CHLO</name>
<evidence type="ECO:0000256" key="7">
    <source>
        <dbReference type="SAM" id="MobiDB-lite"/>
    </source>
</evidence>
<feature type="transmembrane region" description="Helical" evidence="8">
    <location>
        <begin position="153"/>
        <end position="174"/>
    </location>
</feature>
<comment type="similarity">
    <text evidence="2">Belongs to the jagunal family.</text>
</comment>
<feature type="region of interest" description="Disordered" evidence="7">
    <location>
        <begin position="186"/>
        <end position="211"/>
    </location>
</feature>
<reference evidence="9" key="1">
    <citation type="submission" date="2014-05" db="EMBL/GenBank/DDBJ databases">
        <title>The transcriptome of the halophilic microalga Tetraselmis sp. GSL018 isolated from the Great Salt Lake, Utah.</title>
        <authorList>
            <person name="Jinkerson R.E."/>
            <person name="D'Adamo S."/>
            <person name="Posewitz M.C."/>
        </authorList>
    </citation>
    <scope>NUCLEOTIDE SEQUENCE</scope>
    <source>
        <strain evidence="9">GSL018</strain>
    </source>
</reference>
<gene>
    <name evidence="9" type="ORF">TSPGSL018_7345</name>
</gene>
<dbReference type="AlphaFoldDB" id="A0A061SBP3"/>
<dbReference type="GO" id="GO:0007029">
    <property type="term" value="P:endoplasmic reticulum organization"/>
    <property type="evidence" value="ECO:0007669"/>
    <property type="project" value="InterPro"/>
</dbReference>
<keyword evidence="4" id="KW-0256">Endoplasmic reticulum</keyword>
<proteinExistence type="inferred from homology"/>